<dbReference type="Proteomes" id="UP000504637">
    <property type="component" value="Unplaced"/>
</dbReference>
<dbReference type="OrthoDB" id="674948at2759"/>
<organism evidence="2">
    <name type="scientific">Dissoconium aciculare CBS 342.82</name>
    <dbReference type="NCBI Taxonomy" id="1314786"/>
    <lineage>
        <taxon>Eukaryota</taxon>
        <taxon>Fungi</taxon>
        <taxon>Dikarya</taxon>
        <taxon>Ascomycota</taxon>
        <taxon>Pezizomycotina</taxon>
        <taxon>Dothideomycetes</taxon>
        <taxon>Dothideomycetidae</taxon>
        <taxon>Mycosphaerellales</taxon>
        <taxon>Dissoconiaceae</taxon>
        <taxon>Dissoconium</taxon>
    </lineage>
</organism>
<dbReference type="PANTHER" id="PTHR40129:SF2">
    <property type="entry name" value="KETOPANTOATE REDUCTASE N-TERMINAL DOMAIN-CONTAINING PROTEIN"/>
    <property type="match status" value="1"/>
</dbReference>
<sequence>MPNVEILILGAGWTATFLIPLLRERQLNFAATTRDGRMVAGADTIAWSFDPDSTDDGEKSQFGKLPSADFVLVTFPLTGAGPSAKLIDGYEKAHGKQRHDVHFIQLGSTGIWQIPQPSVWVSRKSPYDTSNKRAIAEDELLSLGGCVLNLAGLWGGSRNPADWVERVAKTKEDVRNKKSLHLIHGLDVARGIVAVVGNWRLAHGQRFMLTDGFVYDWWSLFAGWADRKDTEGSVSREPSQQAKWVYELLKEDSVHALPRSMEALGRCYDGRDFWHTFSTVPIKARV</sequence>
<dbReference type="PANTHER" id="PTHR40129">
    <property type="entry name" value="KETOPANTOATE REDUCTASE N-TERMINAL DOMAIN-CONTAINING PROTEIN"/>
    <property type="match status" value="1"/>
</dbReference>
<protein>
    <recommendedName>
        <fullName evidence="3">NAD(P)-binding protein</fullName>
    </recommendedName>
</protein>
<name>A0A6J3LZ97_9PEZI</name>
<keyword evidence="1" id="KW-1185">Reference proteome</keyword>
<reference evidence="2" key="2">
    <citation type="submission" date="2020-04" db="EMBL/GenBank/DDBJ databases">
        <authorList>
            <consortium name="NCBI Genome Project"/>
        </authorList>
    </citation>
    <scope>NUCLEOTIDE SEQUENCE</scope>
    <source>
        <strain evidence="2">CBS 342.82</strain>
    </source>
</reference>
<dbReference type="GeneID" id="54363100"/>
<reference evidence="2" key="1">
    <citation type="submission" date="2020-01" db="EMBL/GenBank/DDBJ databases">
        <authorList>
            <consortium name="DOE Joint Genome Institute"/>
            <person name="Haridas S."/>
            <person name="Albert R."/>
            <person name="Binder M."/>
            <person name="Bloem J."/>
            <person name="Labutti K."/>
            <person name="Salamov A."/>
            <person name="Andreopoulos B."/>
            <person name="Baker S.E."/>
            <person name="Barry K."/>
            <person name="Bills G."/>
            <person name="Bluhm B.H."/>
            <person name="Cannon C."/>
            <person name="Castanera R."/>
            <person name="Culley D.E."/>
            <person name="Daum C."/>
            <person name="Ezra D."/>
            <person name="Gonzalez J.B."/>
            <person name="Henrissat B."/>
            <person name="Kuo A."/>
            <person name="Liang C."/>
            <person name="Lipzen A."/>
            <person name="Lutzoni F."/>
            <person name="Magnuson J."/>
            <person name="Mondo S."/>
            <person name="Nolan M."/>
            <person name="Ohm R."/>
            <person name="Pangilinan J."/>
            <person name="Park H.-J."/>
            <person name="Ramirez L."/>
            <person name="Alfaro M."/>
            <person name="Sun H."/>
            <person name="Tritt A."/>
            <person name="Yoshinaga Y."/>
            <person name="Zwiers L.-H."/>
            <person name="Turgeon B.G."/>
            <person name="Goodwin S.B."/>
            <person name="Spatafora J.W."/>
            <person name="Crous P.W."/>
            <person name="Grigoriev I.V."/>
        </authorList>
    </citation>
    <scope>NUCLEOTIDE SEQUENCE</scope>
    <source>
        <strain evidence="2">CBS 342.82</strain>
    </source>
</reference>
<evidence type="ECO:0008006" key="3">
    <source>
        <dbReference type="Google" id="ProtNLM"/>
    </source>
</evidence>
<reference evidence="2" key="3">
    <citation type="submission" date="2025-08" db="UniProtKB">
        <authorList>
            <consortium name="RefSeq"/>
        </authorList>
    </citation>
    <scope>IDENTIFICATION</scope>
    <source>
        <strain evidence="2">CBS 342.82</strain>
    </source>
</reference>
<proteinExistence type="predicted"/>
<accession>A0A6J3LZ97</accession>
<dbReference type="InterPro" id="IPR036291">
    <property type="entry name" value="NAD(P)-bd_dom_sf"/>
</dbReference>
<evidence type="ECO:0000313" key="2">
    <source>
        <dbReference type="RefSeq" id="XP_033458117.1"/>
    </source>
</evidence>
<dbReference type="RefSeq" id="XP_033458117.1">
    <property type="nucleotide sequence ID" value="XM_033605300.1"/>
</dbReference>
<gene>
    <name evidence="2" type="ORF">K489DRAFT_382119</name>
</gene>
<dbReference type="Gene3D" id="3.40.50.720">
    <property type="entry name" value="NAD(P)-binding Rossmann-like Domain"/>
    <property type="match status" value="1"/>
</dbReference>
<dbReference type="SUPFAM" id="SSF51735">
    <property type="entry name" value="NAD(P)-binding Rossmann-fold domains"/>
    <property type="match status" value="1"/>
</dbReference>
<dbReference type="AlphaFoldDB" id="A0A6J3LZ97"/>
<evidence type="ECO:0000313" key="1">
    <source>
        <dbReference type="Proteomes" id="UP000504637"/>
    </source>
</evidence>